<dbReference type="GO" id="GO:0003978">
    <property type="term" value="F:UDP-glucose 4-epimerase activity"/>
    <property type="evidence" value="ECO:0007669"/>
    <property type="project" value="UniProtKB-UniRule"/>
</dbReference>
<evidence type="ECO:0000256" key="6">
    <source>
        <dbReference type="ARBA" id="ARBA00018569"/>
    </source>
</evidence>
<comment type="cofactor">
    <cofactor evidence="2 10">
        <name>NAD(+)</name>
        <dbReference type="ChEBI" id="CHEBI:57540"/>
    </cofactor>
</comment>
<dbReference type="NCBIfam" id="TIGR01179">
    <property type="entry name" value="galE"/>
    <property type="match status" value="1"/>
</dbReference>
<dbReference type="EC" id="5.1.3.2" evidence="5 10"/>
<evidence type="ECO:0000256" key="1">
    <source>
        <dbReference type="ARBA" id="ARBA00000083"/>
    </source>
</evidence>
<dbReference type="Gene3D" id="3.90.25.10">
    <property type="entry name" value="UDP-galactose 4-epimerase, domain 1"/>
    <property type="match status" value="1"/>
</dbReference>
<keyword evidence="10" id="KW-0119">Carbohydrate metabolism</keyword>
<protein>
    <recommendedName>
        <fullName evidence="6 10">UDP-glucose 4-epimerase</fullName>
        <ecNumber evidence="5 10">5.1.3.2</ecNumber>
    </recommendedName>
</protein>
<feature type="domain" description="NAD-dependent epimerase/dehydratase" evidence="11">
    <location>
        <begin position="3"/>
        <end position="262"/>
    </location>
</feature>
<comment type="similarity">
    <text evidence="4 10">Belongs to the NAD(P)-dependent epimerase/dehydratase family.</text>
</comment>
<reference evidence="12" key="1">
    <citation type="submission" date="2023-07" db="EMBL/GenBank/DDBJ databases">
        <title>High risk of intestinal colonization with ESBL-producing Escherichia coli among soldiers of military contingents in specific geographic regions.</title>
        <authorList>
            <person name="Literacka E."/>
        </authorList>
    </citation>
    <scope>NUCLEOTIDE SEQUENCE</scope>
    <source>
        <strain evidence="12">66</strain>
    </source>
</reference>
<evidence type="ECO:0000313" key="13">
    <source>
        <dbReference type="Proteomes" id="UP001173661"/>
    </source>
</evidence>
<dbReference type="Pfam" id="PF01370">
    <property type="entry name" value="Epimerase"/>
    <property type="match status" value="1"/>
</dbReference>
<evidence type="ECO:0000259" key="11">
    <source>
        <dbReference type="Pfam" id="PF01370"/>
    </source>
</evidence>
<keyword evidence="9 10" id="KW-0413">Isomerase</keyword>
<evidence type="ECO:0000256" key="10">
    <source>
        <dbReference type="RuleBase" id="RU366046"/>
    </source>
</evidence>
<dbReference type="PANTHER" id="PTHR43725:SF47">
    <property type="entry name" value="UDP-GLUCOSE 4-EPIMERASE"/>
    <property type="match status" value="1"/>
</dbReference>
<dbReference type="PRINTS" id="PR01713">
    <property type="entry name" value="NUCEPIMERASE"/>
</dbReference>
<dbReference type="InterPro" id="IPR005886">
    <property type="entry name" value="UDP_G4E"/>
</dbReference>
<evidence type="ECO:0000256" key="3">
    <source>
        <dbReference type="ARBA" id="ARBA00004947"/>
    </source>
</evidence>
<dbReference type="Proteomes" id="UP001173661">
    <property type="component" value="Unassembled WGS sequence"/>
</dbReference>
<sequence>MAILITGGAGYIGSHTAVALLKKNYEVVIIDNLVNSHYSVIEKIQKITGKTIKFYEGSISNKSLLHEIFSKNRIESVLHFAGLKSVAESTRLPLHYYNTNVSATLNLVEAMLKNDVCNFIFSSSATVYGEPDNIPLNESSRVGNTTNPYGTSKLMVEKILQDISCSNQKFRTTILRYFNPVGAHKSGEIGEDPNGTPNNLMPYICQVAIGKRKELFIYGNDYKTKDGTGIRDFIHVMDLAEGHIAALKKCDNGSNYKIFNLGTGKGYSVLDLISAFERVTSVTIPYVITSRRPGDIAECWSDPKKAFLELGWKAMYNLDDMVRDAWNWQKKNPNGYK</sequence>
<dbReference type="Gene3D" id="3.40.50.720">
    <property type="entry name" value="NAD(P)-binding Rossmann-like Domain"/>
    <property type="match status" value="1"/>
</dbReference>
<evidence type="ECO:0000313" key="12">
    <source>
        <dbReference type="EMBL" id="MDO2573068.1"/>
    </source>
</evidence>
<dbReference type="NCBIfam" id="NF007956">
    <property type="entry name" value="PRK10675.1"/>
    <property type="match status" value="1"/>
</dbReference>
<evidence type="ECO:0000256" key="9">
    <source>
        <dbReference type="ARBA" id="ARBA00023235"/>
    </source>
</evidence>
<dbReference type="InterPro" id="IPR001509">
    <property type="entry name" value="Epimerase_deHydtase"/>
</dbReference>
<evidence type="ECO:0000256" key="7">
    <source>
        <dbReference type="ARBA" id="ARBA00023027"/>
    </source>
</evidence>
<comment type="pathway">
    <text evidence="3 10">Carbohydrate metabolism; galactose metabolism.</text>
</comment>
<dbReference type="RefSeq" id="WP_001604640.1">
    <property type="nucleotide sequence ID" value="NZ_BAAGAG010000002.1"/>
</dbReference>
<accession>A0AAW7UUT5</accession>
<evidence type="ECO:0000256" key="2">
    <source>
        <dbReference type="ARBA" id="ARBA00001911"/>
    </source>
</evidence>
<comment type="caution">
    <text evidence="12">The sequence shown here is derived from an EMBL/GenBank/DDBJ whole genome shotgun (WGS) entry which is preliminary data.</text>
</comment>
<dbReference type="EMBL" id="JAUKXU010000002">
    <property type="protein sequence ID" value="MDO2573068.1"/>
    <property type="molecule type" value="Genomic_DNA"/>
</dbReference>
<dbReference type="CDD" id="cd05247">
    <property type="entry name" value="UDP_G4E_1_SDR_e"/>
    <property type="match status" value="1"/>
</dbReference>
<evidence type="ECO:0000256" key="4">
    <source>
        <dbReference type="ARBA" id="ARBA00007637"/>
    </source>
</evidence>
<dbReference type="SUPFAM" id="SSF51735">
    <property type="entry name" value="NAD(P)-binding Rossmann-fold domains"/>
    <property type="match status" value="1"/>
</dbReference>
<dbReference type="GO" id="GO:0006012">
    <property type="term" value="P:galactose metabolic process"/>
    <property type="evidence" value="ECO:0007669"/>
    <property type="project" value="UniProtKB-KW"/>
</dbReference>
<dbReference type="GO" id="GO:0005829">
    <property type="term" value="C:cytosol"/>
    <property type="evidence" value="ECO:0007669"/>
    <property type="project" value="TreeGrafter"/>
</dbReference>
<keyword evidence="8" id="KW-0299">Galactose metabolism</keyword>
<evidence type="ECO:0000256" key="8">
    <source>
        <dbReference type="ARBA" id="ARBA00023144"/>
    </source>
</evidence>
<evidence type="ECO:0000256" key="5">
    <source>
        <dbReference type="ARBA" id="ARBA00013189"/>
    </source>
</evidence>
<dbReference type="InterPro" id="IPR036291">
    <property type="entry name" value="NAD(P)-bd_dom_sf"/>
</dbReference>
<dbReference type="PANTHER" id="PTHR43725">
    <property type="entry name" value="UDP-GLUCOSE 4-EPIMERASE"/>
    <property type="match status" value="1"/>
</dbReference>
<comment type="subunit">
    <text evidence="10">Homodimer.</text>
</comment>
<comment type="catalytic activity">
    <reaction evidence="1 10">
        <text>UDP-alpha-D-glucose = UDP-alpha-D-galactose</text>
        <dbReference type="Rhea" id="RHEA:22168"/>
        <dbReference type="ChEBI" id="CHEBI:58885"/>
        <dbReference type="ChEBI" id="CHEBI:66914"/>
        <dbReference type="EC" id="5.1.3.2"/>
    </reaction>
</comment>
<proteinExistence type="inferred from homology"/>
<name>A0AAW7UUT5_ECOLX</name>
<organism evidence="12 13">
    <name type="scientific">Escherichia coli</name>
    <dbReference type="NCBI Taxonomy" id="562"/>
    <lineage>
        <taxon>Bacteria</taxon>
        <taxon>Pseudomonadati</taxon>
        <taxon>Pseudomonadota</taxon>
        <taxon>Gammaproteobacteria</taxon>
        <taxon>Enterobacterales</taxon>
        <taxon>Enterobacteriaceae</taxon>
        <taxon>Escherichia</taxon>
    </lineage>
</organism>
<keyword evidence="7 10" id="KW-0520">NAD</keyword>
<gene>
    <name evidence="12" type="primary">galE</name>
    <name evidence="12" type="ORF">Q2V20_02640</name>
</gene>
<dbReference type="AlphaFoldDB" id="A0AAW7UUT5"/>